<evidence type="ECO:0000313" key="2">
    <source>
        <dbReference type="Proteomes" id="UP000294927"/>
    </source>
</evidence>
<sequence length="188" mass="20926">MSPDILRQEIAALDRAEWTTWPHAYGSARDTPGHLTALLDDDHEAQRGAARHFSSAIVHQTSVWPASPDAFAWLVRVLRERPPPDDILEDCLGALAEAGEYLGDVPTGPAPELSREGRRWLRKFGKTPDDEHDILWERFLGAEVNQEVYDWVLARMAGLRPAVADLVTALSDRVPTACDAVRAAWSVR</sequence>
<name>A0A4R7VQ91_9PSEU</name>
<dbReference type="EMBL" id="SOCP01000005">
    <property type="protein sequence ID" value="TDV51913.1"/>
    <property type="molecule type" value="Genomic_DNA"/>
</dbReference>
<dbReference type="AlphaFoldDB" id="A0A4R7VQ91"/>
<organism evidence="1 2">
    <name type="scientific">Actinophytocola oryzae</name>
    <dbReference type="NCBI Taxonomy" id="502181"/>
    <lineage>
        <taxon>Bacteria</taxon>
        <taxon>Bacillati</taxon>
        <taxon>Actinomycetota</taxon>
        <taxon>Actinomycetes</taxon>
        <taxon>Pseudonocardiales</taxon>
        <taxon>Pseudonocardiaceae</taxon>
    </lineage>
</organism>
<gene>
    <name evidence="1" type="ORF">CLV71_10542</name>
</gene>
<reference evidence="1 2" key="1">
    <citation type="submission" date="2019-03" db="EMBL/GenBank/DDBJ databases">
        <title>Genomic Encyclopedia of Archaeal and Bacterial Type Strains, Phase II (KMG-II): from individual species to whole genera.</title>
        <authorList>
            <person name="Goeker M."/>
        </authorList>
    </citation>
    <scope>NUCLEOTIDE SEQUENCE [LARGE SCALE GENOMIC DNA]</scope>
    <source>
        <strain evidence="1 2">DSM 45499</strain>
    </source>
</reference>
<keyword evidence="2" id="KW-1185">Reference proteome</keyword>
<dbReference type="RefSeq" id="WP_133903340.1">
    <property type="nucleotide sequence ID" value="NZ_SOCP01000005.1"/>
</dbReference>
<dbReference type="Proteomes" id="UP000294927">
    <property type="component" value="Unassembled WGS sequence"/>
</dbReference>
<protein>
    <submittedName>
        <fullName evidence="1">Uncharacterized protein</fullName>
    </submittedName>
</protein>
<accession>A0A4R7VQ91</accession>
<proteinExistence type="predicted"/>
<evidence type="ECO:0000313" key="1">
    <source>
        <dbReference type="EMBL" id="TDV51913.1"/>
    </source>
</evidence>
<dbReference type="OrthoDB" id="292843at2"/>
<comment type="caution">
    <text evidence="1">The sequence shown here is derived from an EMBL/GenBank/DDBJ whole genome shotgun (WGS) entry which is preliminary data.</text>
</comment>